<gene>
    <name evidence="2" type="ORF">CIRG_07826</name>
</gene>
<proteinExistence type="predicted"/>
<name>A0A0J6YKE8_COCIT</name>
<reference evidence="3" key="1">
    <citation type="journal article" date="2010" name="Genome Res.">
        <title>Population genomic sequencing of Coccidioides fungi reveals recent hybridization and transposon control.</title>
        <authorList>
            <person name="Neafsey D.E."/>
            <person name="Barker B.M."/>
            <person name="Sharpton T.J."/>
            <person name="Stajich J.E."/>
            <person name="Park D.J."/>
            <person name="Whiston E."/>
            <person name="Hung C.-Y."/>
            <person name="McMahan C."/>
            <person name="White J."/>
            <person name="Sykes S."/>
            <person name="Heiman D."/>
            <person name="Young S."/>
            <person name="Zeng Q."/>
            <person name="Abouelleil A."/>
            <person name="Aftuck L."/>
            <person name="Bessette D."/>
            <person name="Brown A."/>
            <person name="FitzGerald M."/>
            <person name="Lui A."/>
            <person name="Macdonald J.P."/>
            <person name="Priest M."/>
            <person name="Orbach M.J."/>
            <person name="Galgiani J.N."/>
            <person name="Kirkland T.N."/>
            <person name="Cole G.T."/>
            <person name="Birren B.W."/>
            <person name="Henn M.R."/>
            <person name="Taylor J.W."/>
            <person name="Rounsley S.D."/>
        </authorList>
    </citation>
    <scope>NUCLEOTIDE SEQUENCE [LARGE SCALE GENOMIC DNA]</scope>
    <source>
        <strain evidence="3">RMSCC 2394</strain>
    </source>
</reference>
<dbReference type="EMBL" id="DS028097">
    <property type="protein sequence ID" value="KMP08145.1"/>
    <property type="molecule type" value="Genomic_DNA"/>
</dbReference>
<accession>A0A0J6YKE8</accession>
<dbReference type="Proteomes" id="UP000054565">
    <property type="component" value="Unassembled WGS sequence"/>
</dbReference>
<protein>
    <submittedName>
        <fullName evidence="2">Uncharacterized protein</fullName>
    </submittedName>
</protein>
<organism evidence="2 3">
    <name type="scientific">Coccidioides immitis RMSCC 2394</name>
    <dbReference type="NCBI Taxonomy" id="404692"/>
    <lineage>
        <taxon>Eukaryota</taxon>
        <taxon>Fungi</taxon>
        <taxon>Dikarya</taxon>
        <taxon>Ascomycota</taxon>
        <taxon>Pezizomycotina</taxon>
        <taxon>Eurotiomycetes</taxon>
        <taxon>Eurotiomycetidae</taxon>
        <taxon>Onygenales</taxon>
        <taxon>Onygenaceae</taxon>
        <taxon>Coccidioides</taxon>
    </lineage>
</organism>
<evidence type="ECO:0000313" key="3">
    <source>
        <dbReference type="Proteomes" id="UP000054565"/>
    </source>
</evidence>
<dbReference type="AlphaFoldDB" id="A0A0J6YKE8"/>
<sequence length="153" mass="16924">METKEPGSPPARLDDPIIFLPESGKPNVAASMDRSVTTLLQQSTERLYQAVLNGQVGSRFRNILRNTESGMYKQPQKAAYRCSVWAWRSWATLGIGFADHYRTKIDDSKKSLFCMLIGGGEVMIRLSGKGSAYNAKGPPRGTKGGVNIWRNQS</sequence>
<evidence type="ECO:0000313" key="2">
    <source>
        <dbReference type="EMBL" id="KMP08145.1"/>
    </source>
</evidence>
<feature type="region of interest" description="Disordered" evidence="1">
    <location>
        <begin position="133"/>
        <end position="153"/>
    </location>
</feature>
<evidence type="ECO:0000256" key="1">
    <source>
        <dbReference type="SAM" id="MobiDB-lite"/>
    </source>
</evidence>